<comment type="similarity">
    <text evidence="4">Belongs to the PEP-utilizing enzyme family.</text>
</comment>
<feature type="binding site" evidence="18">
    <location>
        <position position="441"/>
    </location>
    <ligand>
        <name>Mg(2+)</name>
        <dbReference type="ChEBI" id="CHEBI:18420"/>
    </ligand>
</feature>
<evidence type="ECO:0000256" key="10">
    <source>
        <dbReference type="ARBA" id="ARBA00022679"/>
    </source>
</evidence>
<dbReference type="InterPro" id="IPR023151">
    <property type="entry name" value="PEP_util_CS"/>
</dbReference>
<evidence type="ECO:0000256" key="12">
    <source>
        <dbReference type="ARBA" id="ARBA00022723"/>
    </source>
</evidence>
<evidence type="ECO:0000313" key="22">
    <source>
        <dbReference type="Proteomes" id="UP001055732"/>
    </source>
</evidence>
<dbReference type="SUPFAM" id="SSF52009">
    <property type="entry name" value="Phosphohistidine domain"/>
    <property type="match status" value="1"/>
</dbReference>
<evidence type="ECO:0000256" key="1">
    <source>
        <dbReference type="ARBA" id="ARBA00000683"/>
    </source>
</evidence>
<dbReference type="Pfam" id="PF02896">
    <property type="entry name" value="PEP-utilizers_C"/>
    <property type="match status" value="1"/>
</dbReference>
<dbReference type="NCBIfam" id="TIGR01417">
    <property type="entry name" value="PTS_I_fam"/>
    <property type="match status" value="1"/>
</dbReference>
<evidence type="ECO:0000256" key="11">
    <source>
        <dbReference type="ARBA" id="ARBA00022683"/>
    </source>
</evidence>
<dbReference type="GO" id="GO:0008965">
    <property type="term" value="F:phosphoenolpyruvate-protein phosphotransferase activity"/>
    <property type="evidence" value="ECO:0007669"/>
    <property type="project" value="UniProtKB-EC"/>
</dbReference>
<dbReference type="SUPFAM" id="SSF51621">
    <property type="entry name" value="Phosphoenolpyruvate/pyruvate domain"/>
    <property type="match status" value="1"/>
</dbReference>
<sequence>MRRQKTDVIQVPRDNIVVEGYGLGTLKVLKRKRIVDKQFVNLEDIKLTAKTLSSELGKIVSDPSLPREVREISQVHQLLLEDPFLWKKLEDASVDGKIKIEDYERIRDEIISLLLSTGNPLIQQRVDDIKDLFRNLLLGSSERLDNLRGSVVYSEEFLPSDVMKLSILGVKALLSTQGSHTTHAAILARAFEIPYIIRLPNLSEYEEKRVFVDAVEGKIIINPNETNIHEYERIIEKYTKEKEEIEKYGELKFDDIKIMANISVPQEIEVAKKKGADGIGLFRTEFLFVGRDNPPSEEEQYLVYKKALETFYPEEVVIRLLDIGGDKKIEYLAVDNEENPFLGLRGIRLLLKHKEILKTQLRALLRASAHGNLSVLVPMVTLPEDIEKLLEIIQETKEELLAEGKEIGSFKLGIMVEVPSVIWLIEKIAPYIDFVSIGTNDLTQYIFAADRNNPSVAKYYQDEHEVIFEIIATIAEKAKKFNLPVGVCGELAGKLGATEKLSQLGVTKLSVSPFKVPFIKRKIYEIQTGQERTYKG</sequence>
<comment type="cofactor">
    <cofactor evidence="2 18">
        <name>Mg(2+)</name>
        <dbReference type="ChEBI" id="CHEBI:18420"/>
    </cofactor>
</comment>
<dbReference type="PROSITE" id="PS00742">
    <property type="entry name" value="PEP_ENZYMES_2"/>
    <property type="match status" value="1"/>
</dbReference>
<feature type="active site" description="Proton donor" evidence="16">
    <location>
        <position position="488"/>
    </location>
</feature>
<keyword evidence="11" id="KW-0598">Phosphotransferase system</keyword>
<keyword evidence="10 21" id="KW-0808">Transferase</keyword>
<keyword evidence="8" id="KW-0963">Cytoplasm</keyword>
<dbReference type="Gene3D" id="3.20.20.60">
    <property type="entry name" value="Phosphoenolpyruvate-binding domains"/>
    <property type="match status" value="1"/>
</dbReference>
<keyword evidence="9" id="KW-0762">Sugar transport</keyword>
<dbReference type="PANTHER" id="PTHR46244">
    <property type="entry name" value="PHOSPHOENOLPYRUVATE-PROTEIN PHOSPHOTRANSFERASE"/>
    <property type="match status" value="1"/>
</dbReference>
<evidence type="ECO:0000313" key="21">
    <source>
        <dbReference type="EMBL" id="USS40545.1"/>
    </source>
</evidence>
<dbReference type="InterPro" id="IPR000121">
    <property type="entry name" value="PEP_util_C"/>
</dbReference>
<evidence type="ECO:0000256" key="3">
    <source>
        <dbReference type="ARBA" id="ARBA00004496"/>
    </source>
</evidence>
<evidence type="ECO:0000259" key="20">
    <source>
        <dbReference type="Pfam" id="PF02896"/>
    </source>
</evidence>
<name>A0A9E7MX98_THEAG</name>
<organism evidence="21 22">
    <name type="scientific">Thermococcus aggregans</name>
    <dbReference type="NCBI Taxonomy" id="110163"/>
    <lineage>
        <taxon>Archaea</taxon>
        <taxon>Methanobacteriati</taxon>
        <taxon>Methanobacteriota</taxon>
        <taxon>Thermococci</taxon>
        <taxon>Thermococcales</taxon>
        <taxon>Thermococcaceae</taxon>
        <taxon>Thermococcus</taxon>
    </lineage>
</organism>
<dbReference type="InterPro" id="IPR050499">
    <property type="entry name" value="PEP-utilizing_PTS_enzyme"/>
</dbReference>
<dbReference type="InterPro" id="IPR008279">
    <property type="entry name" value="PEP-util_enz_mobile_dom"/>
</dbReference>
<evidence type="ECO:0000256" key="14">
    <source>
        <dbReference type="ARBA" id="ARBA00022842"/>
    </source>
</evidence>
<evidence type="ECO:0000256" key="9">
    <source>
        <dbReference type="ARBA" id="ARBA00022597"/>
    </source>
</evidence>
<dbReference type="GO" id="GO:0016301">
    <property type="term" value="F:kinase activity"/>
    <property type="evidence" value="ECO:0007669"/>
    <property type="project" value="UniProtKB-KW"/>
</dbReference>
<dbReference type="RefSeq" id="WP_253304500.1">
    <property type="nucleotide sequence ID" value="NZ_CP099582.1"/>
</dbReference>
<dbReference type="InterPro" id="IPR040442">
    <property type="entry name" value="Pyrv_kinase-like_dom_sf"/>
</dbReference>
<dbReference type="GO" id="GO:0009401">
    <property type="term" value="P:phosphoenolpyruvate-dependent sugar phosphotransferase system"/>
    <property type="evidence" value="ECO:0007669"/>
    <property type="project" value="UniProtKB-KW"/>
</dbReference>
<dbReference type="InterPro" id="IPR036637">
    <property type="entry name" value="Phosphohistidine_dom_sf"/>
</dbReference>
<evidence type="ECO:0000256" key="17">
    <source>
        <dbReference type="PIRSR" id="PIRSR000732-2"/>
    </source>
</evidence>
<protein>
    <recommendedName>
        <fullName evidence="6">Phosphoenolpyruvate-protein phosphotransferase</fullName>
        <ecNumber evidence="5">2.7.3.9</ecNumber>
    </recommendedName>
    <alternativeName>
        <fullName evidence="15">Phosphotransferase system, enzyme I</fullName>
    </alternativeName>
</protein>
<dbReference type="InterPro" id="IPR015813">
    <property type="entry name" value="Pyrv/PenolPyrv_kinase-like_dom"/>
</dbReference>
<evidence type="ECO:0000259" key="19">
    <source>
        <dbReference type="Pfam" id="PF00391"/>
    </source>
</evidence>
<dbReference type="AlphaFoldDB" id="A0A9E7MX98"/>
<dbReference type="InterPro" id="IPR006318">
    <property type="entry name" value="PTS_EI-like"/>
</dbReference>
<feature type="domain" description="PEP-utilising enzyme C-terminal" evidence="20">
    <location>
        <begin position="254"/>
        <end position="527"/>
    </location>
</feature>
<evidence type="ECO:0000256" key="4">
    <source>
        <dbReference type="ARBA" id="ARBA00007837"/>
    </source>
</evidence>
<feature type="binding site" evidence="17">
    <location>
        <position position="451"/>
    </location>
    <ligand>
        <name>phosphoenolpyruvate</name>
        <dbReference type="ChEBI" id="CHEBI:58702"/>
    </ligand>
</feature>
<evidence type="ECO:0000256" key="15">
    <source>
        <dbReference type="ARBA" id="ARBA00033235"/>
    </source>
</evidence>
<keyword evidence="12 18" id="KW-0479">Metal-binding</keyword>
<comment type="subcellular location">
    <subcellularLocation>
        <location evidence="3">Cytoplasm</location>
    </subcellularLocation>
</comment>
<feature type="binding site" evidence="18">
    <location>
        <position position="417"/>
    </location>
    <ligand>
        <name>Mg(2+)</name>
        <dbReference type="ChEBI" id="CHEBI:18420"/>
    </ligand>
</feature>
<evidence type="ECO:0000256" key="13">
    <source>
        <dbReference type="ARBA" id="ARBA00022777"/>
    </source>
</evidence>
<dbReference type="GO" id="GO:0046872">
    <property type="term" value="F:metal ion binding"/>
    <property type="evidence" value="ECO:0007669"/>
    <property type="project" value="UniProtKB-KW"/>
</dbReference>
<feature type="binding site" evidence="17">
    <location>
        <begin position="440"/>
        <end position="441"/>
    </location>
    <ligand>
        <name>phosphoenolpyruvate</name>
        <dbReference type="ChEBI" id="CHEBI:58702"/>
    </ligand>
</feature>
<dbReference type="Gene3D" id="3.50.30.10">
    <property type="entry name" value="Phosphohistidine domain"/>
    <property type="match status" value="1"/>
</dbReference>
<dbReference type="SUPFAM" id="SSF47831">
    <property type="entry name" value="Enzyme I of the PEP:sugar phosphotransferase system HPr-binding (sub)domain"/>
    <property type="match status" value="1"/>
</dbReference>
<evidence type="ECO:0000256" key="18">
    <source>
        <dbReference type="PIRSR" id="PIRSR000732-3"/>
    </source>
</evidence>
<feature type="active site" description="Tele-phosphohistidine intermediate" evidence="16">
    <location>
        <position position="183"/>
    </location>
</feature>
<keyword evidence="7" id="KW-0813">Transport</keyword>
<evidence type="ECO:0000256" key="8">
    <source>
        <dbReference type="ARBA" id="ARBA00022490"/>
    </source>
</evidence>
<reference evidence="21" key="2">
    <citation type="submission" date="2022-06" db="EMBL/GenBank/DDBJ databases">
        <authorList>
            <person name="Park Y.-J."/>
        </authorList>
    </citation>
    <scope>NUCLEOTIDE SEQUENCE</scope>
    <source>
        <strain evidence="21">TY</strain>
    </source>
</reference>
<dbReference type="Pfam" id="PF00391">
    <property type="entry name" value="PEP-utilizers"/>
    <property type="match status" value="1"/>
</dbReference>
<keyword evidence="14 18" id="KW-0460">Magnesium</keyword>
<evidence type="ECO:0000256" key="7">
    <source>
        <dbReference type="ARBA" id="ARBA00022448"/>
    </source>
</evidence>
<accession>A0A9E7MX98</accession>
<dbReference type="PRINTS" id="PR01736">
    <property type="entry name" value="PHPHTRNFRASE"/>
</dbReference>
<dbReference type="Gene3D" id="1.10.274.10">
    <property type="entry name" value="PtsI, HPr-binding domain"/>
    <property type="match status" value="1"/>
</dbReference>
<dbReference type="PIRSF" id="PIRSF000732">
    <property type="entry name" value="PTS_enzyme_I"/>
    <property type="match status" value="1"/>
</dbReference>
<comment type="catalytic activity">
    <reaction evidence="1">
        <text>L-histidyl-[protein] + phosphoenolpyruvate = N(pros)-phospho-L-histidyl-[protein] + pyruvate</text>
        <dbReference type="Rhea" id="RHEA:23880"/>
        <dbReference type="Rhea" id="RHEA-COMP:9745"/>
        <dbReference type="Rhea" id="RHEA-COMP:9746"/>
        <dbReference type="ChEBI" id="CHEBI:15361"/>
        <dbReference type="ChEBI" id="CHEBI:29979"/>
        <dbReference type="ChEBI" id="CHEBI:58702"/>
        <dbReference type="ChEBI" id="CHEBI:64837"/>
        <dbReference type="EC" id="2.7.3.9"/>
    </reaction>
</comment>
<feature type="binding site" evidence="17">
    <location>
        <position position="283"/>
    </location>
    <ligand>
        <name>phosphoenolpyruvate</name>
        <dbReference type="ChEBI" id="CHEBI:58702"/>
    </ligand>
</feature>
<evidence type="ECO:0000256" key="5">
    <source>
        <dbReference type="ARBA" id="ARBA00012232"/>
    </source>
</evidence>
<feature type="domain" description="PEP-utilising enzyme mobile" evidence="19">
    <location>
        <begin position="149"/>
        <end position="217"/>
    </location>
</feature>
<dbReference type="Proteomes" id="UP001055732">
    <property type="component" value="Chromosome"/>
</dbReference>
<dbReference type="EMBL" id="CP099582">
    <property type="protein sequence ID" value="USS40545.1"/>
    <property type="molecule type" value="Genomic_DNA"/>
</dbReference>
<keyword evidence="22" id="KW-1185">Reference proteome</keyword>
<keyword evidence="13" id="KW-0418">Kinase</keyword>
<dbReference type="EC" id="2.7.3.9" evidence="5"/>
<evidence type="ECO:0000256" key="6">
    <source>
        <dbReference type="ARBA" id="ARBA00016544"/>
    </source>
</evidence>
<gene>
    <name evidence="21" type="primary">ptsP</name>
    <name evidence="21" type="ORF">NF865_09645</name>
</gene>
<evidence type="ECO:0000256" key="16">
    <source>
        <dbReference type="PIRSR" id="PIRSR000732-1"/>
    </source>
</evidence>
<dbReference type="PANTHER" id="PTHR46244:SF6">
    <property type="entry name" value="PHOSPHOENOLPYRUVATE-PROTEIN PHOSPHOTRANSFERASE"/>
    <property type="match status" value="1"/>
</dbReference>
<proteinExistence type="inferred from homology"/>
<reference evidence="21" key="1">
    <citation type="journal article" date="1998" name="Int. J. Syst. Bacteriol. 48 Pt">
        <title>Thermococcus guaymasensis sp. nov. and Thermococcus aggregans sp. nov., two novel thermophilic archaea isolated from the Guaymas Basin hydrothermal vent site.</title>
        <authorList>
            <person name="Canganella F."/>
            <person name="Jones W.J."/>
            <person name="Gambacorta A."/>
            <person name="Antranikian G."/>
        </authorList>
    </citation>
    <scope>NUCLEOTIDE SEQUENCE</scope>
    <source>
        <strain evidence="21">TY</strain>
    </source>
</reference>
<feature type="binding site" evidence="17">
    <location>
        <position position="319"/>
    </location>
    <ligand>
        <name>phosphoenolpyruvate</name>
        <dbReference type="ChEBI" id="CHEBI:58702"/>
    </ligand>
</feature>
<evidence type="ECO:0000256" key="2">
    <source>
        <dbReference type="ARBA" id="ARBA00001946"/>
    </source>
</evidence>
<dbReference type="InterPro" id="IPR024692">
    <property type="entry name" value="PTS_EI"/>
</dbReference>
<dbReference type="GO" id="GO:0005737">
    <property type="term" value="C:cytoplasm"/>
    <property type="evidence" value="ECO:0007669"/>
    <property type="project" value="UniProtKB-SubCell"/>
</dbReference>
<dbReference type="KEGG" id="tagg:NF865_09645"/>
<dbReference type="InterPro" id="IPR036618">
    <property type="entry name" value="PtsI_HPr-bd_sf"/>
</dbReference>